<keyword evidence="2" id="KW-0560">Oxidoreductase</keyword>
<reference evidence="7" key="1">
    <citation type="journal article" date="2019" name="Int. J. Syst. Evol. Microbiol.">
        <title>The Global Catalogue of Microorganisms (GCM) 10K type strain sequencing project: providing services to taxonomists for standard genome sequencing and annotation.</title>
        <authorList>
            <consortium name="The Broad Institute Genomics Platform"/>
            <consortium name="The Broad Institute Genome Sequencing Center for Infectious Disease"/>
            <person name="Wu L."/>
            <person name="Ma J."/>
        </authorList>
    </citation>
    <scope>NUCLEOTIDE SEQUENCE [LARGE SCALE GENOMIC DNA]</scope>
    <source>
        <strain evidence="7">LMG 29247</strain>
    </source>
</reference>
<dbReference type="PROSITE" id="PS51257">
    <property type="entry name" value="PROKAR_LIPOPROTEIN"/>
    <property type="match status" value="1"/>
</dbReference>
<evidence type="ECO:0000256" key="4">
    <source>
        <dbReference type="SAM" id="SignalP"/>
    </source>
</evidence>
<keyword evidence="2" id="KW-0186">Copper</keyword>
<organism evidence="6 7">
    <name type="scientific">Ottowia flava</name>
    <dbReference type="NCBI Taxonomy" id="2675430"/>
    <lineage>
        <taxon>Bacteria</taxon>
        <taxon>Pseudomonadati</taxon>
        <taxon>Pseudomonadota</taxon>
        <taxon>Betaproteobacteria</taxon>
        <taxon>Burkholderiales</taxon>
        <taxon>Comamonadaceae</taxon>
        <taxon>Ottowia</taxon>
    </lineage>
</organism>
<dbReference type="Gene3D" id="2.60.40.200">
    <property type="entry name" value="Superoxide dismutase, copper/zinc binding domain"/>
    <property type="match status" value="1"/>
</dbReference>
<comment type="cofactor">
    <cofactor evidence="2">
        <name>Zn(2+)</name>
        <dbReference type="ChEBI" id="CHEBI:29105"/>
    </cofactor>
    <text evidence="2">Binds 1 zinc ion per subunit.</text>
</comment>
<evidence type="ECO:0000259" key="5">
    <source>
        <dbReference type="Pfam" id="PF00080"/>
    </source>
</evidence>
<sequence>MNPTTLRRLTGVSLVAAATALAACASKPAGDGGNNPRTVASVQLSSASGGEPQPNPQSPVQGTLNFSEVRGIVSVNGTITGLKPNAPHAFHVHEKGDCSKPDFTSAGSHYNPTNQPHGAWDGAKHHVGDMPQLMADASGTAKVSFNSESLKLRGPDSIIGKAVIVHRDPDDVNAQPVGNAGPRLACGVIKAGS</sequence>
<dbReference type="EMBL" id="JBHUEJ010000015">
    <property type="protein sequence ID" value="MFD1710154.1"/>
    <property type="molecule type" value="Genomic_DNA"/>
</dbReference>
<dbReference type="Pfam" id="PF00080">
    <property type="entry name" value="Sod_Cu"/>
    <property type="match status" value="1"/>
</dbReference>
<dbReference type="InterPro" id="IPR024134">
    <property type="entry name" value="SOD_Cu/Zn_/chaperone"/>
</dbReference>
<comment type="similarity">
    <text evidence="1 2">Belongs to the Cu-Zn superoxide dismutase family.</text>
</comment>
<accession>A0ABW4KSF5</accession>
<feature type="domain" description="Superoxide dismutase copper/zinc binding" evidence="5">
    <location>
        <begin position="60"/>
        <end position="189"/>
    </location>
</feature>
<feature type="compositionally biased region" description="Polar residues" evidence="3">
    <location>
        <begin position="35"/>
        <end position="48"/>
    </location>
</feature>
<evidence type="ECO:0000256" key="1">
    <source>
        <dbReference type="ARBA" id="ARBA00010457"/>
    </source>
</evidence>
<dbReference type="PRINTS" id="PR00068">
    <property type="entry name" value="CUZNDISMTASE"/>
</dbReference>
<evidence type="ECO:0000256" key="3">
    <source>
        <dbReference type="SAM" id="MobiDB-lite"/>
    </source>
</evidence>
<dbReference type="PROSITE" id="PS00087">
    <property type="entry name" value="SOD_CU_ZN_1"/>
    <property type="match status" value="1"/>
</dbReference>
<proteinExistence type="inferred from homology"/>
<name>A0ABW4KSF5_9BURK</name>
<dbReference type="InterPro" id="IPR018152">
    <property type="entry name" value="SOD_Cu/Zn_BS"/>
</dbReference>
<comment type="catalytic activity">
    <reaction evidence="2">
        <text>2 superoxide + 2 H(+) = H2O2 + O2</text>
        <dbReference type="Rhea" id="RHEA:20696"/>
        <dbReference type="ChEBI" id="CHEBI:15378"/>
        <dbReference type="ChEBI" id="CHEBI:15379"/>
        <dbReference type="ChEBI" id="CHEBI:16240"/>
        <dbReference type="ChEBI" id="CHEBI:18421"/>
        <dbReference type="EC" id="1.15.1.1"/>
    </reaction>
</comment>
<evidence type="ECO:0000256" key="2">
    <source>
        <dbReference type="RuleBase" id="RU000393"/>
    </source>
</evidence>
<keyword evidence="4" id="KW-0732">Signal</keyword>
<feature type="chain" id="PRO_5047344521" description="Superoxide dismutase [Cu-Zn]" evidence="4">
    <location>
        <begin position="23"/>
        <end position="193"/>
    </location>
</feature>
<keyword evidence="7" id="KW-1185">Reference proteome</keyword>
<dbReference type="Proteomes" id="UP001597304">
    <property type="component" value="Unassembled WGS sequence"/>
</dbReference>
<dbReference type="EC" id="1.15.1.1" evidence="2"/>
<keyword evidence="2" id="KW-0479">Metal-binding</keyword>
<evidence type="ECO:0000313" key="6">
    <source>
        <dbReference type="EMBL" id="MFD1710154.1"/>
    </source>
</evidence>
<dbReference type="InterPro" id="IPR036423">
    <property type="entry name" value="SOD-like_Cu/Zn_dom_sf"/>
</dbReference>
<dbReference type="InterPro" id="IPR001424">
    <property type="entry name" value="SOD_Cu_Zn_dom"/>
</dbReference>
<comment type="caution">
    <text evidence="6">The sequence shown here is derived from an EMBL/GenBank/DDBJ whole genome shotgun (WGS) entry which is preliminary data.</text>
</comment>
<dbReference type="RefSeq" id="WP_147911916.1">
    <property type="nucleotide sequence ID" value="NZ_JBHUEJ010000015.1"/>
</dbReference>
<gene>
    <name evidence="6" type="ORF">ACFSF0_06030</name>
</gene>
<dbReference type="PROSITE" id="PS00332">
    <property type="entry name" value="SOD_CU_ZN_2"/>
    <property type="match status" value="1"/>
</dbReference>
<feature type="region of interest" description="Disordered" evidence="3">
    <location>
        <begin position="26"/>
        <end position="62"/>
    </location>
</feature>
<protein>
    <recommendedName>
        <fullName evidence="2">Superoxide dismutase [Cu-Zn]</fullName>
        <ecNumber evidence="2">1.15.1.1</ecNumber>
    </recommendedName>
</protein>
<dbReference type="CDD" id="cd00305">
    <property type="entry name" value="Cu-Zn_Superoxide_Dismutase"/>
    <property type="match status" value="1"/>
</dbReference>
<keyword evidence="2" id="KW-0862">Zinc</keyword>
<feature type="signal peptide" evidence="4">
    <location>
        <begin position="1"/>
        <end position="22"/>
    </location>
</feature>
<dbReference type="SUPFAM" id="SSF49329">
    <property type="entry name" value="Cu,Zn superoxide dismutase-like"/>
    <property type="match status" value="1"/>
</dbReference>
<dbReference type="PANTHER" id="PTHR10003">
    <property type="entry name" value="SUPEROXIDE DISMUTASE CU-ZN -RELATED"/>
    <property type="match status" value="1"/>
</dbReference>
<evidence type="ECO:0000313" key="7">
    <source>
        <dbReference type="Proteomes" id="UP001597304"/>
    </source>
</evidence>
<comment type="cofactor">
    <cofactor evidence="2">
        <name>Cu cation</name>
        <dbReference type="ChEBI" id="CHEBI:23378"/>
    </cofactor>
    <text evidence="2">Binds 1 copper ion per subunit.</text>
</comment>
<comment type="function">
    <text evidence="2">Destroys radicals which are normally produced within the cells and which are toxic to biological systems.</text>
</comment>